<name>A0A1M4UB75_9FIRM</name>
<keyword evidence="2" id="KW-1185">Reference proteome</keyword>
<dbReference type="Proteomes" id="UP000184114">
    <property type="component" value="Unassembled WGS sequence"/>
</dbReference>
<dbReference type="STRING" id="1123404.SAMN02745784_00984"/>
<evidence type="ECO:0000313" key="1">
    <source>
        <dbReference type="EMBL" id="SHE53847.1"/>
    </source>
</evidence>
<sequence length="85" mass="10293">MIKKLEIAVSDLTYVRVKNKWNYICTLIDLHNRERIYYSFGRNKGVSLMERVLLSYRYSLRDIKAFHSDGVRKYDNKKRRCTTKL</sequence>
<evidence type="ECO:0000313" key="2">
    <source>
        <dbReference type="Proteomes" id="UP000184114"/>
    </source>
</evidence>
<gene>
    <name evidence="1" type="ORF">SAMN02745784_00984</name>
</gene>
<evidence type="ECO:0008006" key="3">
    <source>
        <dbReference type="Google" id="ProtNLM"/>
    </source>
</evidence>
<proteinExistence type="predicted"/>
<dbReference type="InterPro" id="IPR012337">
    <property type="entry name" value="RNaseH-like_sf"/>
</dbReference>
<dbReference type="SUPFAM" id="SSF53098">
    <property type="entry name" value="Ribonuclease H-like"/>
    <property type="match status" value="1"/>
</dbReference>
<protein>
    <recommendedName>
        <fullName evidence="3">Integrase core domain-containing protein</fullName>
    </recommendedName>
</protein>
<reference evidence="2" key="1">
    <citation type="submission" date="2016-11" db="EMBL/GenBank/DDBJ databases">
        <authorList>
            <person name="Varghese N."/>
            <person name="Submissions S."/>
        </authorList>
    </citation>
    <scope>NUCLEOTIDE SEQUENCE [LARGE SCALE GENOMIC DNA]</scope>
    <source>
        <strain evidence="2">DSM 18095</strain>
    </source>
</reference>
<dbReference type="AlphaFoldDB" id="A0A1M4UB75"/>
<accession>A0A1M4UB75</accession>
<dbReference type="EMBL" id="FQTY01000003">
    <property type="protein sequence ID" value="SHE53847.1"/>
    <property type="molecule type" value="Genomic_DNA"/>
</dbReference>
<organism evidence="1 2">
    <name type="scientific">Tissierella praeacuta DSM 18095</name>
    <dbReference type="NCBI Taxonomy" id="1123404"/>
    <lineage>
        <taxon>Bacteria</taxon>
        <taxon>Bacillati</taxon>
        <taxon>Bacillota</taxon>
        <taxon>Tissierellia</taxon>
        <taxon>Tissierellales</taxon>
        <taxon>Tissierellaceae</taxon>
        <taxon>Tissierella</taxon>
    </lineage>
</organism>